<protein>
    <submittedName>
        <fullName evidence="4">WD-40 repeat-containing protein</fullName>
    </submittedName>
</protein>
<evidence type="ECO:0000256" key="2">
    <source>
        <dbReference type="ARBA" id="ARBA00022737"/>
    </source>
</evidence>
<accession>A0A0K6FM46</accession>
<keyword evidence="2" id="KW-0677">Repeat</keyword>
<dbReference type="Proteomes" id="UP000044841">
    <property type="component" value="Unassembled WGS sequence"/>
</dbReference>
<dbReference type="PANTHER" id="PTHR19848">
    <property type="entry name" value="WD40 REPEAT PROTEIN"/>
    <property type="match status" value="1"/>
</dbReference>
<dbReference type="Gene3D" id="2.130.10.10">
    <property type="entry name" value="YVTN repeat-like/Quinoprotein amine dehydrogenase"/>
    <property type="match status" value="2"/>
</dbReference>
<reference evidence="4 5" key="1">
    <citation type="submission" date="2015-07" db="EMBL/GenBank/DDBJ databases">
        <authorList>
            <person name="Noorani M."/>
        </authorList>
    </citation>
    <scope>NUCLEOTIDE SEQUENCE [LARGE SCALE GENOMIC DNA]</scope>
    <source>
        <strain evidence="4">BBA 69670</strain>
    </source>
</reference>
<evidence type="ECO:0000256" key="3">
    <source>
        <dbReference type="PROSITE-ProRule" id="PRU00221"/>
    </source>
</evidence>
<dbReference type="InterPro" id="IPR036322">
    <property type="entry name" value="WD40_repeat_dom_sf"/>
</dbReference>
<dbReference type="SUPFAM" id="SSF50978">
    <property type="entry name" value="WD40 repeat-like"/>
    <property type="match status" value="1"/>
</dbReference>
<proteinExistence type="predicted"/>
<sequence length="304" mass="33532">MLNEFLSQRLLFWMEVLNLLKMMNTGIDILHKTDTWIKQIGSPLAEKVLIELIEDSYIFVTSFAAIAWSPDGTRIAACFQAASTVYLWNAQTGMLIDALNVHTRPVTMVAMSPDGTIFASASDDVRLWNVHDGAPAARPHQRHAPSIVHYVTFTPDSTQVISISDHIQVWRISDRAIISKFGFGLDVCTVTITPDGTQVASGSENGTIRTWNIEDGALLAGTFYDSNSGNRIYTVINHLMYTCEGSRLLARGVDVAVTIWPVHNILSSSRTPVLQFPAGEIDSISFSSDGKLIFTQDQKSIIRG</sequence>
<dbReference type="EMBL" id="CYGV01000047">
    <property type="protein sequence ID" value="CUA67202.1"/>
    <property type="molecule type" value="Genomic_DNA"/>
</dbReference>
<name>A0A0K6FM46_9AGAM</name>
<dbReference type="Pfam" id="PF00400">
    <property type="entry name" value="WD40"/>
    <property type="match status" value="3"/>
</dbReference>
<evidence type="ECO:0000313" key="5">
    <source>
        <dbReference type="Proteomes" id="UP000044841"/>
    </source>
</evidence>
<dbReference type="InterPro" id="IPR019775">
    <property type="entry name" value="WD40_repeat_CS"/>
</dbReference>
<dbReference type="PROSITE" id="PS50082">
    <property type="entry name" value="WD_REPEATS_2"/>
    <property type="match status" value="1"/>
</dbReference>
<evidence type="ECO:0000313" key="4">
    <source>
        <dbReference type="EMBL" id="CUA67202.1"/>
    </source>
</evidence>
<organism evidence="4 5">
    <name type="scientific">Rhizoctonia solani</name>
    <dbReference type="NCBI Taxonomy" id="456999"/>
    <lineage>
        <taxon>Eukaryota</taxon>
        <taxon>Fungi</taxon>
        <taxon>Dikarya</taxon>
        <taxon>Basidiomycota</taxon>
        <taxon>Agaricomycotina</taxon>
        <taxon>Agaricomycetes</taxon>
        <taxon>Cantharellales</taxon>
        <taxon>Ceratobasidiaceae</taxon>
        <taxon>Rhizoctonia</taxon>
    </lineage>
</organism>
<dbReference type="PANTHER" id="PTHR19848:SF8">
    <property type="entry name" value="F-BOX AND WD REPEAT DOMAIN CONTAINING 7"/>
    <property type="match status" value="1"/>
</dbReference>
<dbReference type="SMART" id="SM00320">
    <property type="entry name" value="WD40"/>
    <property type="match status" value="4"/>
</dbReference>
<evidence type="ECO:0000256" key="1">
    <source>
        <dbReference type="ARBA" id="ARBA00022574"/>
    </source>
</evidence>
<keyword evidence="1 3" id="KW-0853">WD repeat</keyword>
<dbReference type="AlphaFoldDB" id="A0A0K6FM46"/>
<keyword evidence="5" id="KW-1185">Reference proteome</keyword>
<dbReference type="InterPro" id="IPR001680">
    <property type="entry name" value="WD40_rpt"/>
</dbReference>
<dbReference type="InterPro" id="IPR015943">
    <property type="entry name" value="WD40/YVTN_repeat-like_dom_sf"/>
</dbReference>
<feature type="repeat" description="WD" evidence="3">
    <location>
        <begin position="187"/>
        <end position="221"/>
    </location>
</feature>
<gene>
    <name evidence="4" type="ORF">RSOLAG22IIIB_07264</name>
</gene>
<dbReference type="PROSITE" id="PS00678">
    <property type="entry name" value="WD_REPEATS_1"/>
    <property type="match status" value="1"/>
</dbReference>